<evidence type="ECO:0000313" key="2">
    <source>
        <dbReference type="EMBL" id="KAK4816670.1"/>
    </source>
</evidence>
<feature type="non-terminal residue" evidence="2">
    <location>
        <position position="315"/>
    </location>
</feature>
<dbReference type="EMBL" id="JAUNZN010000009">
    <property type="protein sequence ID" value="KAK4816670.1"/>
    <property type="molecule type" value="Genomic_DNA"/>
</dbReference>
<protein>
    <submittedName>
        <fullName evidence="2">Uncharacterized protein</fullName>
    </submittedName>
</protein>
<feature type="region of interest" description="Disordered" evidence="1">
    <location>
        <begin position="168"/>
        <end position="315"/>
    </location>
</feature>
<dbReference type="PANTHER" id="PTHR35001">
    <property type="entry name" value="COLLAGEN IV NC1 DOMAIN-CONTAINING PROTEIN"/>
    <property type="match status" value="1"/>
</dbReference>
<comment type="caution">
    <text evidence="2">The sequence shown here is derived from an EMBL/GenBank/DDBJ whole genome shotgun (WGS) entry which is preliminary data.</text>
</comment>
<dbReference type="AlphaFoldDB" id="A0AAN7NJ78"/>
<feature type="compositionally biased region" description="Polar residues" evidence="1">
    <location>
        <begin position="302"/>
        <end position="315"/>
    </location>
</feature>
<evidence type="ECO:0000256" key="1">
    <source>
        <dbReference type="SAM" id="MobiDB-lite"/>
    </source>
</evidence>
<proteinExistence type="predicted"/>
<evidence type="ECO:0000313" key="3">
    <source>
        <dbReference type="Proteomes" id="UP001333110"/>
    </source>
</evidence>
<gene>
    <name evidence="2" type="ORF">QYF61_019906</name>
</gene>
<organism evidence="2 3">
    <name type="scientific">Mycteria americana</name>
    <name type="common">Wood stork</name>
    <dbReference type="NCBI Taxonomy" id="33587"/>
    <lineage>
        <taxon>Eukaryota</taxon>
        <taxon>Metazoa</taxon>
        <taxon>Chordata</taxon>
        <taxon>Craniata</taxon>
        <taxon>Vertebrata</taxon>
        <taxon>Euteleostomi</taxon>
        <taxon>Archelosauria</taxon>
        <taxon>Archosauria</taxon>
        <taxon>Dinosauria</taxon>
        <taxon>Saurischia</taxon>
        <taxon>Theropoda</taxon>
        <taxon>Coelurosauria</taxon>
        <taxon>Aves</taxon>
        <taxon>Neognathae</taxon>
        <taxon>Neoaves</taxon>
        <taxon>Aequornithes</taxon>
        <taxon>Ciconiiformes</taxon>
        <taxon>Ciconiidae</taxon>
        <taxon>Mycteria</taxon>
    </lineage>
</organism>
<name>A0AAN7NJ78_MYCAM</name>
<accession>A0AAN7NJ78</accession>
<dbReference type="Proteomes" id="UP001333110">
    <property type="component" value="Unassembled WGS sequence"/>
</dbReference>
<keyword evidence="3" id="KW-1185">Reference proteome</keyword>
<reference evidence="2 3" key="1">
    <citation type="journal article" date="2023" name="J. Hered.">
        <title>Chromosome-level genome of the wood stork (Mycteria americana) provides insight into avian chromosome evolution.</title>
        <authorList>
            <person name="Flamio R. Jr."/>
            <person name="Ramstad K.M."/>
        </authorList>
    </citation>
    <scope>NUCLEOTIDE SEQUENCE [LARGE SCALE GENOMIC DNA]</scope>
    <source>
        <strain evidence="2">JAX WOST 10</strain>
    </source>
</reference>
<dbReference type="PANTHER" id="PTHR35001:SF3">
    <property type="entry name" value="RIBOSOME-BINDING PROTEIN 1"/>
    <property type="match status" value="1"/>
</dbReference>
<sequence length="315" mass="35893">MAACLIKWCYANHITRGWELGVLVTGLREVILPLYSALVRPYLECWVQFWAPQYKRDMDLLERVQQKATKMMRGLEHLTYEERLRELGLFSLEKRRLKGVLIKDKRQWAQIKTHKIQSEHRKTLFFAVRVVKHWSRLPRYVVASPSLEIVKRCLDMVLGKRLQVRPQQRCHQEWELETQSEGREGKGREGKGREGKGREGKGREGKGREGKGREGKGREGKGREGKGREGKGREGKGREGKGREGKGREGKGREGKGREGKGREGKGREGKGREGKGREGKGREGKGREGGPCWFRHGLLGSSKQSWLADLSSAS</sequence>
<feature type="compositionally biased region" description="Basic and acidic residues" evidence="1">
    <location>
        <begin position="170"/>
        <end position="289"/>
    </location>
</feature>